<dbReference type="UniPathway" id="UPA00164"/>
<dbReference type="GO" id="GO:0005978">
    <property type="term" value="P:glycogen biosynthetic process"/>
    <property type="evidence" value="ECO:0007669"/>
    <property type="project" value="UniProtKB-UniRule"/>
</dbReference>
<dbReference type="Pfam" id="PF00534">
    <property type="entry name" value="Glycos_transf_1"/>
    <property type="match status" value="1"/>
</dbReference>
<dbReference type="Gene3D" id="3.40.50.2000">
    <property type="entry name" value="Glycogen Phosphorylase B"/>
    <property type="match status" value="2"/>
</dbReference>
<keyword evidence="5 7" id="KW-0808">Transferase</keyword>
<name>A0A1F5YSP5_9BACT</name>
<evidence type="ECO:0000256" key="7">
    <source>
        <dbReference type="HAMAP-Rule" id="MF_00484"/>
    </source>
</evidence>
<comment type="pathway">
    <text evidence="7">Glycan biosynthesis; glycogen biosynthesis.</text>
</comment>
<dbReference type="GO" id="GO:0004373">
    <property type="term" value="F:alpha-1,4-glucan glucosyltransferase (UDP-glucose donor) activity"/>
    <property type="evidence" value="ECO:0007669"/>
    <property type="project" value="InterPro"/>
</dbReference>
<keyword evidence="4 7" id="KW-0328">Glycosyltransferase</keyword>
<dbReference type="CDD" id="cd03791">
    <property type="entry name" value="GT5_Glycogen_synthase_DULL1-like"/>
    <property type="match status" value="1"/>
</dbReference>
<dbReference type="GO" id="GO:0009011">
    <property type="term" value="F:alpha-1,4-glucan glucosyltransferase (ADP-glucose donor) activity"/>
    <property type="evidence" value="ECO:0007669"/>
    <property type="project" value="UniProtKB-UniRule"/>
</dbReference>
<comment type="caution">
    <text evidence="10">The sequence shown here is derived from an EMBL/GenBank/DDBJ whole genome shotgun (WGS) entry which is preliminary data.</text>
</comment>
<dbReference type="AlphaFoldDB" id="A0A1F5YSP5"/>
<dbReference type="HAMAP" id="MF_00484">
    <property type="entry name" value="Glycogen_synth"/>
    <property type="match status" value="1"/>
</dbReference>
<dbReference type="STRING" id="1798371.A2W14_04635"/>
<evidence type="ECO:0000256" key="4">
    <source>
        <dbReference type="ARBA" id="ARBA00022676"/>
    </source>
</evidence>
<evidence type="ECO:0000256" key="1">
    <source>
        <dbReference type="ARBA" id="ARBA00001478"/>
    </source>
</evidence>
<feature type="domain" description="Glycosyl transferase family 1" evidence="8">
    <location>
        <begin position="291"/>
        <end position="440"/>
    </location>
</feature>
<organism evidence="10 11">
    <name type="scientific">Candidatus Gottesmanbacteria bacterium RBG_16_37_8</name>
    <dbReference type="NCBI Taxonomy" id="1798371"/>
    <lineage>
        <taxon>Bacteria</taxon>
        <taxon>Candidatus Gottesmaniibacteriota</taxon>
    </lineage>
</organism>
<comment type="catalytic activity">
    <reaction evidence="1 7">
        <text>[(1-&gt;4)-alpha-D-glucosyl](n) + ADP-alpha-D-glucose = [(1-&gt;4)-alpha-D-glucosyl](n+1) + ADP + H(+)</text>
        <dbReference type="Rhea" id="RHEA:18189"/>
        <dbReference type="Rhea" id="RHEA-COMP:9584"/>
        <dbReference type="Rhea" id="RHEA-COMP:9587"/>
        <dbReference type="ChEBI" id="CHEBI:15378"/>
        <dbReference type="ChEBI" id="CHEBI:15444"/>
        <dbReference type="ChEBI" id="CHEBI:57498"/>
        <dbReference type="ChEBI" id="CHEBI:456216"/>
        <dbReference type="EC" id="2.4.1.21"/>
    </reaction>
</comment>
<dbReference type="EC" id="2.4.1.21" evidence="7"/>
<evidence type="ECO:0000256" key="5">
    <source>
        <dbReference type="ARBA" id="ARBA00022679"/>
    </source>
</evidence>
<protein>
    <recommendedName>
        <fullName evidence="7">Glycogen synthase</fullName>
        <ecNumber evidence="7">2.4.1.21</ecNumber>
    </recommendedName>
    <alternativeName>
        <fullName evidence="7">Starch [bacterial glycogen] synthase</fullName>
    </alternativeName>
</protein>
<evidence type="ECO:0000313" key="11">
    <source>
        <dbReference type="Proteomes" id="UP000176665"/>
    </source>
</evidence>
<accession>A0A1F5YSP5</accession>
<reference evidence="10 11" key="1">
    <citation type="journal article" date="2016" name="Nat. Commun.">
        <title>Thousands of microbial genomes shed light on interconnected biogeochemical processes in an aquifer system.</title>
        <authorList>
            <person name="Anantharaman K."/>
            <person name="Brown C.T."/>
            <person name="Hug L.A."/>
            <person name="Sharon I."/>
            <person name="Castelle C.J."/>
            <person name="Probst A.J."/>
            <person name="Thomas B.C."/>
            <person name="Singh A."/>
            <person name="Wilkins M.J."/>
            <person name="Karaoz U."/>
            <person name="Brodie E.L."/>
            <person name="Williams K.H."/>
            <person name="Hubbard S.S."/>
            <person name="Banfield J.F."/>
        </authorList>
    </citation>
    <scope>NUCLEOTIDE SEQUENCE [LARGE SCALE GENOMIC DNA]</scope>
</reference>
<evidence type="ECO:0000256" key="6">
    <source>
        <dbReference type="ARBA" id="ARBA00023056"/>
    </source>
</evidence>
<evidence type="ECO:0000313" key="10">
    <source>
        <dbReference type="EMBL" id="OGG03124.1"/>
    </source>
</evidence>
<keyword evidence="6 7" id="KW-0320">Glycogen biosynthesis</keyword>
<proteinExistence type="inferred from homology"/>
<sequence>MKVLFAAWEMDPYFKVGGLGDVVRSLPNALSQLGVDVRVIMPFYKSLKLEGSLKKRVAKTEVLYGKKLQKVIIYKVINSLAKVPVYLVQNKKYLDVATSQETFAFFDKAVVDIIKNKVINFIPDIIHCHDHHTGLIPFLIKNSNLKVKSVLTLHNLAYQGFSPVDVLAKLSINRSDMRLSKWEINSRKLNFLLEGIIHADIVTTVSPTYSKEILKEMYGMGLEDVLRDYRHKLYGILNGIDIDYNYLLHFKHVPFPFLEPDEKDRAMKHYPVAEGKKLNKQFLQQQLGLKNDETIPLFAFIGRFDAKQKGIDILHKMIRRYALKNEQYQFVILGTGDPDWEERFDWLYNFYPESVSCNFVFDTKLAQIIYAAADFILIPSKFEPCGLIQMLAMAFGTLPIAHKVGGLTDSIKNRVNGYLFPEYSAKKLFETMEKAVKIWQKDKINHFKMIKAAMKEDFSWRRSAGEYLDLYKKLIAR</sequence>
<dbReference type="InterPro" id="IPR011835">
    <property type="entry name" value="GS/SS"/>
</dbReference>
<dbReference type="PANTHER" id="PTHR45825:SF11">
    <property type="entry name" value="ALPHA AMYLASE DOMAIN-CONTAINING PROTEIN"/>
    <property type="match status" value="1"/>
</dbReference>
<comment type="similarity">
    <text evidence="3 7">Belongs to the glycosyltransferase 1 family. Bacterial/plant glycogen synthase subfamily.</text>
</comment>
<evidence type="ECO:0000256" key="3">
    <source>
        <dbReference type="ARBA" id="ARBA00010281"/>
    </source>
</evidence>
<evidence type="ECO:0000259" key="9">
    <source>
        <dbReference type="Pfam" id="PF08323"/>
    </source>
</evidence>
<gene>
    <name evidence="7" type="primary">glgA</name>
    <name evidence="10" type="ORF">A2W14_04635</name>
</gene>
<dbReference type="EMBL" id="MFJA01000039">
    <property type="protein sequence ID" value="OGG03124.1"/>
    <property type="molecule type" value="Genomic_DNA"/>
</dbReference>
<dbReference type="SUPFAM" id="SSF53756">
    <property type="entry name" value="UDP-Glycosyltransferase/glycogen phosphorylase"/>
    <property type="match status" value="1"/>
</dbReference>
<evidence type="ECO:0000256" key="2">
    <source>
        <dbReference type="ARBA" id="ARBA00002764"/>
    </source>
</evidence>
<dbReference type="Proteomes" id="UP000176665">
    <property type="component" value="Unassembled WGS sequence"/>
</dbReference>
<feature type="binding site" evidence="7">
    <location>
        <position position="15"/>
    </location>
    <ligand>
        <name>ADP-alpha-D-glucose</name>
        <dbReference type="ChEBI" id="CHEBI:57498"/>
    </ligand>
</feature>
<dbReference type="NCBIfam" id="TIGR02095">
    <property type="entry name" value="glgA"/>
    <property type="match status" value="1"/>
</dbReference>
<dbReference type="InterPro" id="IPR001296">
    <property type="entry name" value="Glyco_trans_1"/>
</dbReference>
<dbReference type="Pfam" id="PF08323">
    <property type="entry name" value="Glyco_transf_5"/>
    <property type="match status" value="1"/>
</dbReference>
<feature type="domain" description="Starch synthase catalytic" evidence="9">
    <location>
        <begin position="2"/>
        <end position="227"/>
    </location>
</feature>
<comment type="function">
    <text evidence="2 7">Synthesizes alpha-1,4-glucan chains using ADP-glucose.</text>
</comment>
<dbReference type="PANTHER" id="PTHR45825">
    <property type="entry name" value="GRANULE-BOUND STARCH SYNTHASE 1, CHLOROPLASTIC/AMYLOPLASTIC"/>
    <property type="match status" value="1"/>
</dbReference>
<dbReference type="InterPro" id="IPR013534">
    <property type="entry name" value="Starch_synth_cat_dom"/>
</dbReference>
<evidence type="ECO:0000259" key="8">
    <source>
        <dbReference type="Pfam" id="PF00534"/>
    </source>
</evidence>